<dbReference type="Gene3D" id="1.10.238.10">
    <property type="entry name" value="EF-hand"/>
    <property type="match status" value="1"/>
</dbReference>
<dbReference type="Proteomes" id="UP000675881">
    <property type="component" value="Chromosome 12"/>
</dbReference>
<dbReference type="PANTHER" id="PTHR45913">
    <property type="entry name" value="EPM2A-INTERACTING PROTEIN 1"/>
    <property type="match status" value="1"/>
</dbReference>
<dbReference type="PANTHER" id="PTHR45913:SF19">
    <property type="entry name" value="LOW QUALITY PROTEIN: ZINC FINGER BED DOMAIN-CONTAINING PROTEIN 5-LIKE"/>
    <property type="match status" value="1"/>
</dbReference>
<reference evidence="1" key="1">
    <citation type="submission" date="2021-02" db="EMBL/GenBank/DDBJ databases">
        <authorList>
            <person name="Bekaert M."/>
        </authorList>
    </citation>
    <scope>NUCLEOTIDE SEQUENCE</scope>
    <source>
        <strain evidence="1">IoA-00</strain>
    </source>
</reference>
<evidence type="ECO:0000313" key="1">
    <source>
        <dbReference type="EMBL" id="CAF2816841.1"/>
    </source>
</evidence>
<dbReference type="AlphaFoldDB" id="A0A7R8H1S0"/>
<sequence length="291" mass="34049">MWLSRGRVLSRMFKLREEIQQFLHGLEQEQAGYLDDSEFAQILAYLVDLFTALNELNRSLKGRGMDILIAREKLASLHLETKLFSGLGILRVKVISNKTRDPDLFIERLGFNSFKNRLEVNEDNVLFRNVFSEFESNTEFNQNSFLINKLIAKYPHDIDATILYKALRNNWKTYLLERPSLELCKSLVMLRDFNISGRLNMTEIPAIFHLLQFWKSAFLKFILWEAGVTVSNKVLECLILRFVKNKIISSESYMTVMVRLHLAHERYHSIDTKMKGNPLSLEEVILMTIYS</sequence>
<protein>
    <submittedName>
        <fullName evidence="1">(salmon louse) hypothetical protein</fullName>
    </submittedName>
</protein>
<dbReference type="EMBL" id="HG994591">
    <property type="protein sequence ID" value="CAF2816841.1"/>
    <property type="molecule type" value="Genomic_DNA"/>
</dbReference>
<accession>A0A7R8H1S0</accession>
<keyword evidence="2" id="KW-1185">Reference proteome</keyword>
<gene>
    <name evidence="1" type="ORF">LSAA_3429</name>
</gene>
<organism evidence="1 2">
    <name type="scientific">Lepeophtheirus salmonis</name>
    <name type="common">Salmon louse</name>
    <name type="synonym">Caligus salmonis</name>
    <dbReference type="NCBI Taxonomy" id="72036"/>
    <lineage>
        <taxon>Eukaryota</taxon>
        <taxon>Metazoa</taxon>
        <taxon>Ecdysozoa</taxon>
        <taxon>Arthropoda</taxon>
        <taxon>Crustacea</taxon>
        <taxon>Multicrustacea</taxon>
        <taxon>Hexanauplia</taxon>
        <taxon>Copepoda</taxon>
        <taxon>Siphonostomatoida</taxon>
        <taxon>Caligidae</taxon>
        <taxon>Lepeophtheirus</taxon>
    </lineage>
</organism>
<evidence type="ECO:0000313" key="2">
    <source>
        <dbReference type="Proteomes" id="UP000675881"/>
    </source>
</evidence>
<proteinExistence type="predicted"/>
<dbReference type="SUPFAM" id="SSF47473">
    <property type="entry name" value="EF-hand"/>
    <property type="match status" value="1"/>
</dbReference>
<dbReference type="OrthoDB" id="424753at2759"/>
<name>A0A7R8H1S0_LEPSM</name>
<dbReference type="InterPro" id="IPR011992">
    <property type="entry name" value="EF-hand-dom_pair"/>
</dbReference>